<protein>
    <submittedName>
        <fullName evidence="6">ABC transporter ATP-binding protein</fullName>
    </submittedName>
</protein>
<sequence>MTQEQDASISTISSPVVPIIKVEKLVKRYKKAETNAVNEISFSVSPGSLFSLLGPNGAGKTTTISILTTTLQPTAGSVMIAGYDVARQASAVRKNIGIIFQKPSLDLNLTAEENVRFHATLYGLYPFRPSYKTMPKGYQQRIDELANILGIHEDLFKPVKKFSGGMKRKLEILRSLLHNPRVLFLDEPTTGLDPSSRRSLWEYLSKVRLEQQTTIFLTTHYLEEAEKADDICIINKGNIVSQGTPARVKTELVEEYVLLDADDRTSLLTELRRMNLTVSELAPFKVSVEHNELHSLLKSIEIPLTLIETHIPSLEDAYMEIIGE</sequence>
<organism evidence="6 7">
    <name type="scientific">Dictyobacter formicarum</name>
    <dbReference type="NCBI Taxonomy" id="2778368"/>
    <lineage>
        <taxon>Bacteria</taxon>
        <taxon>Bacillati</taxon>
        <taxon>Chloroflexota</taxon>
        <taxon>Ktedonobacteria</taxon>
        <taxon>Ktedonobacterales</taxon>
        <taxon>Dictyobacteraceae</taxon>
        <taxon>Dictyobacter</taxon>
    </lineage>
</organism>
<evidence type="ECO:0000313" key="7">
    <source>
        <dbReference type="Proteomes" id="UP000635565"/>
    </source>
</evidence>
<gene>
    <name evidence="6" type="ORF">KSZ_14120</name>
</gene>
<name>A0ABQ3VCG9_9CHLR</name>
<comment type="similarity">
    <text evidence="1">Belongs to the ABC transporter superfamily.</text>
</comment>
<dbReference type="RefSeq" id="WP_201361074.1">
    <property type="nucleotide sequence ID" value="NZ_BNJJ01000003.1"/>
</dbReference>
<evidence type="ECO:0000256" key="3">
    <source>
        <dbReference type="ARBA" id="ARBA00022741"/>
    </source>
</evidence>
<keyword evidence="7" id="KW-1185">Reference proteome</keyword>
<feature type="domain" description="ABC transporter" evidence="5">
    <location>
        <begin position="20"/>
        <end position="261"/>
    </location>
</feature>
<dbReference type="PROSITE" id="PS00211">
    <property type="entry name" value="ABC_TRANSPORTER_1"/>
    <property type="match status" value="1"/>
</dbReference>
<keyword evidence="3" id="KW-0547">Nucleotide-binding</keyword>
<dbReference type="SMART" id="SM00382">
    <property type="entry name" value="AAA"/>
    <property type="match status" value="1"/>
</dbReference>
<evidence type="ECO:0000313" key="6">
    <source>
        <dbReference type="EMBL" id="GHO83406.1"/>
    </source>
</evidence>
<evidence type="ECO:0000259" key="5">
    <source>
        <dbReference type="PROSITE" id="PS50893"/>
    </source>
</evidence>
<dbReference type="SUPFAM" id="SSF52540">
    <property type="entry name" value="P-loop containing nucleoside triphosphate hydrolases"/>
    <property type="match status" value="1"/>
</dbReference>
<evidence type="ECO:0000256" key="4">
    <source>
        <dbReference type="ARBA" id="ARBA00022840"/>
    </source>
</evidence>
<proteinExistence type="inferred from homology"/>
<dbReference type="Pfam" id="PF00005">
    <property type="entry name" value="ABC_tran"/>
    <property type="match status" value="1"/>
</dbReference>
<dbReference type="EMBL" id="BNJJ01000003">
    <property type="protein sequence ID" value="GHO83406.1"/>
    <property type="molecule type" value="Genomic_DNA"/>
</dbReference>
<dbReference type="Gene3D" id="3.40.50.300">
    <property type="entry name" value="P-loop containing nucleotide triphosphate hydrolases"/>
    <property type="match status" value="1"/>
</dbReference>
<dbReference type="InterPro" id="IPR027417">
    <property type="entry name" value="P-loop_NTPase"/>
</dbReference>
<evidence type="ECO:0000256" key="2">
    <source>
        <dbReference type="ARBA" id="ARBA00022448"/>
    </source>
</evidence>
<keyword evidence="4 6" id="KW-0067">ATP-binding</keyword>
<evidence type="ECO:0000256" key="1">
    <source>
        <dbReference type="ARBA" id="ARBA00005417"/>
    </source>
</evidence>
<comment type="caution">
    <text evidence="6">The sequence shown here is derived from an EMBL/GenBank/DDBJ whole genome shotgun (WGS) entry which is preliminary data.</text>
</comment>
<accession>A0ABQ3VCG9</accession>
<dbReference type="InterPro" id="IPR050763">
    <property type="entry name" value="ABC_transporter_ATP-binding"/>
</dbReference>
<keyword evidence="2" id="KW-0813">Transport</keyword>
<dbReference type="InterPro" id="IPR003593">
    <property type="entry name" value="AAA+_ATPase"/>
</dbReference>
<dbReference type="PANTHER" id="PTHR42711:SF5">
    <property type="entry name" value="ABC TRANSPORTER ATP-BINDING PROTEIN NATA"/>
    <property type="match status" value="1"/>
</dbReference>
<dbReference type="InterPro" id="IPR017871">
    <property type="entry name" value="ABC_transporter-like_CS"/>
</dbReference>
<dbReference type="GO" id="GO:0005524">
    <property type="term" value="F:ATP binding"/>
    <property type="evidence" value="ECO:0007669"/>
    <property type="project" value="UniProtKB-KW"/>
</dbReference>
<dbReference type="Proteomes" id="UP000635565">
    <property type="component" value="Unassembled WGS sequence"/>
</dbReference>
<reference evidence="6 7" key="1">
    <citation type="journal article" date="2021" name="Int. J. Syst. Evol. Microbiol.">
        <title>Reticulibacter mediterranei gen. nov., sp. nov., within the new family Reticulibacteraceae fam. nov., and Ktedonospora formicarum gen. nov., sp. nov., Ktedonobacter robiniae sp. nov., Dictyobacter formicarum sp. nov. and Dictyobacter arantiisoli sp. nov., belonging to the class Ktedonobacteria.</title>
        <authorList>
            <person name="Yabe S."/>
            <person name="Zheng Y."/>
            <person name="Wang C.M."/>
            <person name="Sakai Y."/>
            <person name="Abe K."/>
            <person name="Yokota A."/>
            <person name="Donadio S."/>
            <person name="Cavaletti L."/>
            <person name="Monciardini P."/>
        </authorList>
    </citation>
    <scope>NUCLEOTIDE SEQUENCE [LARGE SCALE GENOMIC DNA]</scope>
    <source>
        <strain evidence="6 7">SOSP1-9</strain>
    </source>
</reference>
<dbReference type="PANTHER" id="PTHR42711">
    <property type="entry name" value="ABC TRANSPORTER ATP-BINDING PROTEIN"/>
    <property type="match status" value="1"/>
</dbReference>
<dbReference type="InterPro" id="IPR003439">
    <property type="entry name" value="ABC_transporter-like_ATP-bd"/>
</dbReference>
<dbReference type="PROSITE" id="PS50893">
    <property type="entry name" value="ABC_TRANSPORTER_2"/>
    <property type="match status" value="1"/>
</dbReference>